<dbReference type="PROSITE" id="PS51997">
    <property type="entry name" value="UPF1_CH_RICH"/>
    <property type="match status" value="1"/>
</dbReference>
<keyword evidence="3" id="KW-0963">Cytoplasm</keyword>
<dbReference type="InterPro" id="IPR018999">
    <property type="entry name" value="UPF1_CH/ZBD"/>
</dbReference>
<dbReference type="PANTHER" id="PTHR10887">
    <property type="entry name" value="DNA2/NAM7 HELICASE FAMILY"/>
    <property type="match status" value="1"/>
</dbReference>
<dbReference type="AlphaFoldDB" id="A0A8H7S4L6"/>
<evidence type="ECO:0000256" key="10">
    <source>
        <dbReference type="ARBA" id="ARBA00022840"/>
    </source>
</evidence>
<evidence type="ECO:0000256" key="13">
    <source>
        <dbReference type="ARBA" id="ARBA00049390"/>
    </source>
</evidence>
<organism evidence="18 19">
    <name type="scientific">Circinella minor</name>
    <dbReference type="NCBI Taxonomy" id="1195481"/>
    <lineage>
        <taxon>Eukaryota</taxon>
        <taxon>Fungi</taxon>
        <taxon>Fungi incertae sedis</taxon>
        <taxon>Mucoromycota</taxon>
        <taxon>Mucoromycotina</taxon>
        <taxon>Mucoromycetes</taxon>
        <taxon>Mucorales</taxon>
        <taxon>Lichtheimiaceae</taxon>
        <taxon>Circinella</taxon>
    </lineage>
</organism>
<evidence type="ECO:0000256" key="1">
    <source>
        <dbReference type="ARBA" id="ARBA00004496"/>
    </source>
</evidence>
<evidence type="ECO:0000256" key="5">
    <source>
        <dbReference type="ARBA" id="ARBA00022741"/>
    </source>
</evidence>
<comment type="similarity">
    <text evidence="2">Belongs to the DNA2/NAM7 helicase family.</text>
</comment>
<proteinExistence type="inferred from homology"/>
<evidence type="ECO:0000256" key="7">
    <source>
        <dbReference type="ARBA" id="ARBA00022801"/>
    </source>
</evidence>
<dbReference type="FunFam" id="3.40.50.300:FF:000097">
    <property type="entry name" value="Regulator of nonsense transcripts 1"/>
    <property type="match status" value="1"/>
</dbReference>
<dbReference type="Pfam" id="PF09416">
    <property type="entry name" value="UPF1_Zn_bind"/>
    <property type="match status" value="1"/>
</dbReference>
<evidence type="ECO:0000256" key="14">
    <source>
        <dbReference type="ARBA" id="ARBA00055561"/>
    </source>
</evidence>
<feature type="region of interest" description="C4" evidence="15">
    <location>
        <begin position="185"/>
        <end position="215"/>
    </location>
</feature>
<dbReference type="InterPro" id="IPR006935">
    <property type="entry name" value="Helicase/UvrB_N"/>
</dbReference>
<dbReference type="Pfam" id="PF13087">
    <property type="entry name" value="AAA_12"/>
    <property type="match status" value="1"/>
</dbReference>
<evidence type="ECO:0000313" key="19">
    <source>
        <dbReference type="Proteomes" id="UP000646827"/>
    </source>
</evidence>
<sequence>MDQFDVNSQDDFTYLEYSADTQSSQYDYNDFTQPTQDHHDLDLSLSSLSLTQVNEPSSGSDAIHNNNNSSKSKTALAVNDSNNNNGTTNTSFVSEFQFEETDDFDNFDAVAAETTEERDLPEHACNYCGIHAPASVVKCVACSRWFCNSRGNTSGSHIINHLVRAKHKEVMLHPESPLGETVLECYNCGCRNVFLLGFIPAKSDTVVVLLCRQPCAAVPSSKDMNWDTSQWMPLIDDRCFLTWLVKIPSEQEQLRARQITSQQINKLEELWKENSEATLEDLEKPGVDDEPHPVLLRYEDAYQYQNILGPLVKMEADYDKKLKESQTCDDIIVRWDVGLNQKNIAWFYFPKLEMGEVKLAVGDELRLRYRGELHEPWEAVGHVIKIPNNVSDEVALELRRTDKVPVECTHNFSVDFVWKSTSFDRMQLAMKTFAVDETSVSGYIYHRLLGHDVEPQVLKTQMPKRFSAPNLPELNHSQVYAVKSVLQKPLSLIQGPPGTGKTVTSASIVYHLAKMNPGQVLVCAPSNVAVDQLAEKIHQTGLKVVRLTAKSREELDSPVSFLTLHEQVRNNDTNVELQKLIQLKREQGELSASDEKKYKSLKRACEREILQNADVICCTCVGAGDPRVAKLRFRTVLIDEATQASEPECMIPLILGSKQAVLVGDHQQLGPVIMNKKAARAGLCQSLFERLVILGIRPIRLQVQYRMHPCLSEFPSNMFYEGTLQNGITTQERLRKNVDFPWPVPETPMMFYVNLGNEEISTSGTSYLNRTEASNCEKIVTRFMKAGILPSQIGVVTPYEGQRSYIVQYMQFNGSLRKDLYKEIEVASVDAFQGREKDYIILSCVRSNEHQGIGFLSDPRRLNVALTRAKYGVVILGNPKILSKHPLWHHLLVHYKEKGCLVDGALNNLRVSMIQFSRPRKSYRKDDKFRQGLAHQIDAREAFAKAPMANDTRRGNRAYGQEFMQTHDPVGYIPSELGSLPSSQFSIPFIPSASGPFTQDLSQSSVFNRKNVKHNGNDNSTLGSSRYVPGSSTFAGHALGWSGPGGSTGPGAMGPSQNFYSSQTSIGLALSQSDRLRMMTELASQGGTTAPITSSSNNHHNLMSQDTVGYHYDDYKSQDISTMLSQDFDLRSQASQAYTQY</sequence>
<dbReference type="GO" id="GO:0003724">
    <property type="term" value="F:RNA helicase activity"/>
    <property type="evidence" value="ECO:0007669"/>
    <property type="project" value="UniProtKB-EC"/>
</dbReference>
<dbReference type="CDD" id="cd18808">
    <property type="entry name" value="SF1_C_Upf1"/>
    <property type="match status" value="1"/>
</dbReference>
<dbReference type="EMBL" id="JAEPRB010000075">
    <property type="protein sequence ID" value="KAG2222767.1"/>
    <property type="molecule type" value="Genomic_DNA"/>
</dbReference>
<dbReference type="GO" id="GO:0003723">
    <property type="term" value="F:RNA binding"/>
    <property type="evidence" value="ECO:0007669"/>
    <property type="project" value="InterPro"/>
</dbReference>
<dbReference type="GO" id="GO:0008270">
    <property type="term" value="F:zinc ion binding"/>
    <property type="evidence" value="ECO:0007669"/>
    <property type="project" value="UniProtKB-UniRule"/>
</dbReference>
<evidence type="ECO:0000256" key="16">
    <source>
        <dbReference type="SAM" id="MobiDB-lite"/>
    </source>
</evidence>
<feature type="region of interest" description="Disordered" evidence="16">
    <location>
        <begin position="53"/>
        <end position="88"/>
    </location>
</feature>
<feature type="region of interest" description="CC/SHH/C" evidence="15">
    <location>
        <begin position="139"/>
        <end position="167"/>
    </location>
</feature>
<reference evidence="18 19" key="1">
    <citation type="submission" date="2020-12" db="EMBL/GenBank/DDBJ databases">
        <title>Metabolic potential, ecology and presence of endohyphal bacteria is reflected in genomic diversity of Mucoromycotina.</title>
        <authorList>
            <person name="Muszewska A."/>
            <person name="Okrasinska A."/>
            <person name="Steczkiewicz K."/>
            <person name="Drgas O."/>
            <person name="Orlowska M."/>
            <person name="Perlinska-Lenart U."/>
            <person name="Aleksandrzak-Piekarczyk T."/>
            <person name="Szatraj K."/>
            <person name="Zielenkiewicz U."/>
            <person name="Pilsyk S."/>
            <person name="Malc E."/>
            <person name="Mieczkowski P."/>
            <person name="Kruszewska J.S."/>
            <person name="Biernat P."/>
            <person name="Pawlowska J."/>
        </authorList>
    </citation>
    <scope>NUCLEOTIDE SEQUENCE [LARGE SCALE GENOMIC DNA]</scope>
    <source>
        <strain evidence="18 19">CBS 142.35</strain>
    </source>
</reference>
<dbReference type="GO" id="GO:0003678">
    <property type="term" value="F:DNA helicase activity"/>
    <property type="evidence" value="ECO:0007669"/>
    <property type="project" value="UniProtKB-EC"/>
</dbReference>
<evidence type="ECO:0000256" key="12">
    <source>
        <dbReference type="ARBA" id="ARBA00048432"/>
    </source>
</evidence>
<feature type="domain" description="Upf1" evidence="17">
    <location>
        <begin position="117"/>
        <end position="274"/>
    </location>
</feature>
<keyword evidence="7" id="KW-0378">Hydrolase</keyword>
<keyword evidence="10" id="KW-0067">ATP-binding</keyword>
<comment type="function">
    <text evidence="14">RNA-dependent helicase required for nonsense-mediated decay (NMD) of aberrant mRNAs containing premature stop codons and modulates the expression level of normal mRNAs. Also capable of unwinding double-stranded DNA and translocating on single-stranded DNA.</text>
</comment>
<dbReference type="GO" id="GO:0005737">
    <property type="term" value="C:cytoplasm"/>
    <property type="evidence" value="ECO:0007669"/>
    <property type="project" value="UniProtKB-SubCell"/>
</dbReference>
<evidence type="ECO:0000256" key="3">
    <source>
        <dbReference type="ARBA" id="ARBA00022490"/>
    </source>
</evidence>
<dbReference type="Gene3D" id="2.40.30.230">
    <property type="match status" value="1"/>
</dbReference>
<evidence type="ECO:0000256" key="9">
    <source>
        <dbReference type="ARBA" id="ARBA00022833"/>
    </source>
</evidence>
<dbReference type="GO" id="GO:0000184">
    <property type="term" value="P:nuclear-transcribed mRNA catabolic process, nonsense-mediated decay"/>
    <property type="evidence" value="ECO:0007669"/>
    <property type="project" value="UniProtKB-KW"/>
</dbReference>
<dbReference type="Pfam" id="PF04851">
    <property type="entry name" value="ResIII"/>
    <property type="match status" value="1"/>
</dbReference>
<evidence type="ECO:0000256" key="11">
    <source>
        <dbReference type="ARBA" id="ARBA00023161"/>
    </source>
</evidence>
<gene>
    <name evidence="18" type="ORF">INT45_013131</name>
</gene>
<dbReference type="GO" id="GO:0005524">
    <property type="term" value="F:ATP binding"/>
    <property type="evidence" value="ECO:0007669"/>
    <property type="project" value="UniProtKB-KW"/>
</dbReference>
<keyword evidence="5" id="KW-0547">Nucleotide-binding</keyword>
<dbReference type="OrthoDB" id="6513042at2759"/>
<dbReference type="CDD" id="cd21407">
    <property type="entry name" value="1B_UPF1-like"/>
    <property type="match status" value="1"/>
</dbReference>
<accession>A0A8H7S4L6</accession>
<dbReference type="InterPro" id="IPR047187">
    <property type="entry name" value="SF1_C_Upf1"/>
</dbReference>
<comment type="catalytic activity">
    <reaction evidence="12">
        <text>ATP + H2O = ADP + phosphate + H(+)</text>
        <dbReference type="Rhea" id="RHEA:13065"/>
        <dbReference type="ChEBI" id="CHEBI:15377"/>
        <dbReference type="ChEBI" id="CHEBI:15378"/>
        <dbReference type="ChEBI" id="CHEBI:30616"/>
        <dbReference type="ChEBI" id="CHEBI:43474"/>
        <dbReference type="ChEBI" id="CHEBI:456216"/>
        <dbReference type="EC" id="3.6.4.12"/>
    </reaction>
    <physiologicalReaction direction="left-to-right" evidence="12">
        <dbReference type="Rhea" id="RHEA:13066"/>
    </physiologicalReaction>
</comment>
<dbReference type="CDD" id="cd21400">
    <property type="entry name" value="ZBD_UPF1-like"/>
    <property type="match status" value="1"/>
</dbReference>
<dbReference type="Proteomes" id="UP000646827">
    <property type="component" value="Unassembled WGS sequence"/>
</dbReference>
<evidence type="ECO:0000256" key="4">
    <source>
        <dbReference type="ARBA" id="ARBA00022723"/>
    </source>
</evidence>
<dbReference type="Gene3D" id="6.10.140.1240">
    <property type="match status" value="1"/>
</dbReference>
<dbReference type="Gene3D" id="3.40.50.300">
    <property type="entry name" value="P-loop containing nucleotide triphosphate hydrolases"/>
    <property type="match status" value="2"/>
</dbReference>
<dbReference type="InterPro" id="IPR041677">
    <property type="entry name" value="DNA2/NAM7_AAA_11"/>
</dbReference>
<dbReference type="Pfam" id="PF13086">
    <property type="entry name" value="AAA_11"/>
    <property type="match status" value="1"/>
</dbReference>
<evidence type="ECO:0000313" key="18">
    <source>
        <dbReference type="EMBL" id="KAG2222767.1"/>
    </source>
</evidence>
<dbReference type="GO" id="GO:0003677">
    <property type="term" value="F:DNA binding"/>
    <property type="evidence" value="ECO:0007669"/>
    <property type="project" value="InterPro"/>
</dbReference>
<dbReference type="GO" id="GO:0016787">
    <property type="term" value="F:hydrolase activity"/>
    <property type="evidence" value="ECO:0007669"/>
    <property type="project" value="UniProtKB-KW"/>
</dbReference>
<feature type="region of interest" description="C3H" evidence="15">
    <location>
        <begin position="125"/>
        <end position="157"/>
    </location>
</feature>
<keyword evidence="11" id="KW-0866">Nonsense-mediated mRNA decay</keyword>
<keyword evidence="4 15" id="KW-0479">Metal-binding</keyword>
<evidence type="ECO:0000256" key="8">
    <source>
        <dbReference type="ARBA" id="ARBA00022806"/>
    </source>
</evidence>
<comment type="catalytic activity">
    <reaction evidence="13">
        <text>ATP + H2O = ADP + phosphate + H(+)</text>
        <dbReference type="Rhea" id="RHEA:13065"/>
        <dbReference type="ChEBI" id="CHEBI:15377"/>
        <dbReference type="ChEBI" id="CHEBI:15378"/>
        <dbReference type="ChEBI" id="CHEBI:30616"/>
        <dbReference type="ChEBI" id="CHEBI:43474"/>
        <dbReference type="ChEBI" id="CHEBI:456216"/>
        <dbReference type="EC" id="3.6.4.13"/>
    </reaction>
    <physiologicalReaction direction="left-to-right" evidence="13">
        <dbReference type="Rhea" id="RHEA:13066"/>
    </physiologicalReaction>
</comment>
<name>A0A8H7S4L6_9FUNG</name>
<dbReference type="Pfam" id="PF18141">
    <property type="entry name" value="UPF1_1B_dom"/>
    <property type="match status" value="1"/>
</dbReference>
<feature type="compositionally biased region" description="Polar residues" evidence="16">
    <location>
        <begin position="53"/>
        <end position="73"/>
    </location>
</feature>
<dbReference type="PANTHER" id="PTHR10887:SF364">
    <property type="entry name" value="REGULATOR OF NONSENSE TRANSCRIPTS 1"/>
    <property type="match status" value="1"/>
</dbReference>
<keyword evidence="19" id="KW-1185">Reference proteome</keyword>
<dbReference type="CDD" id="cd18039">
    <property type="entry name" value="DEXXQc_UPF1"/>
    <property type="match status" value="1"/>
</dbReference>
<evidence type="ECO:0000256" key="6">
    <source>
        <dbReference type="ARBA" id="ARBA00022771"/>
    </source>
</evidence>
<keyword evidence="8" id="KW-0347">Helicase</keyword>
<evidence type="ECO:0000256" key="2">
    <source>
        <dbReference type="ARBA" id="ARBA00007913"/>
    </source>
</evidence>
<comment type="subcellular location">
    <subcellularLocation>
        <location evidence="1">Cytoplasm</location>
    </subcellularLocation>
</comment>
<evidence type="ECO:0000259" key="17">
    <source>
        <dbReference type="PROSITE" id="PS51997"/>
    </source>
</evidence>
<dbReference type="InterPro" id="IPR045055">
    <property type="entry name" value="DNA2/NAM7-like"/>
</dbReference>
<dbReference type="InterPro" id="IPR040812">
    <property type="entry name" value="UPF1_1B_dom"/>
</dbReference>
<dbReference type="SUPFAM" id="SSF52540">
    <property type="entry name" value="P-loop containing nucleoside triphosphate hydrolases"/>
    <property type="match status" value="1"/>
</dbReference>
<comment type="caution">
    <text evidence="18">The sequence shown here is derived from an EMBL/GenBank/DDBJ whole genome shotgun (WGS) entry which is preliminary data.</text>
</comment>
<protein>
    <recommendedName>
        <fullName evidence="17">Upf1 domain-containing protein</fullName>
    </recommendedName>
</protein>
<keyword evidence="6 15" id="KW-0863">Zinc-finger</keyword>
<dbReference type="InterPro" id="IPR041679">
    <property type="entry name" value="DNA2/NAM7-like_C"/>
</dbReference>
<dbReference type="InterPro" id="IPR027417">
    <property type="entry name" value="P-loop_NTPase"/>
</dbReference>
<evidence type="ECO:0000256" key="15">
    <source>
        <dbReference type="PROSITE-ProRule" id="PRU01341"/>
    </source>
</evidence>
<keyword evidence="9 15" id="KW-0862">Zinc</keyword>